<accession>A0A1E3IJI4</accession>
<organism evidence="1 2">
    <name type="scientific">Cryptococcus depauperatus CBS 7841</name>
    <dbReference type="NCBI Taxonomy" id="1295531"/>
    <lineage>
        <taxon>Eukaryota</taxon>
        <taxon>Fungi</taxon>
        <taxon>Dikarya</taxon>
        <taxon>Basidiomycota</taxon>
        <taxon>Agaricomycotina</taxon>
        <taxon>Tremellomycetes</taxon>
        <taxon>Tremellales</taxon>
        <taxon>Cryptococcaceae</taxon>
        <taxon>Cryptococcus</taxon>
    </lineage>
</organism>
<sequence>MEARGRGYAFKASKGDELLAMLKEAVGWTKPLRVIPKIQVKSETRQKVTTHLPKLFSSSVLQLPTESTVRHPPCEDPSSWLSPFASPFQANEHLVTPPGSPMEPMSAYLPLHPTICPNQMLTTNPSFTYYDPVLALSLEVDEGFQVDWKHGVSVQRVFF</sequence>
<reference evidence="1" key="3">
    <citation type="submission" date="2024-01" db="EMBL/GenBank/DDBJ databases">
        <authorList>
            <person name="Coelho M.A."/>
            <person name="David-Palma M."/>
            <person name="Shea T."/>
            <person name="Sun S."/>
            <person name="Cuomo C.A."/>
            <person name="Heitman J."/>
        </authorList>
    </citation>
    <scope>NUCLEOTIDE SEQUENCE</scope>
    <source>
        <strain evidence="1">CBS 7841</strain>
    </source>
</reference>
<dbReference type="AlphaFoldDB" id="A0A1E3IJI4"/>
<dbReference type="GeneID" id="91090605"/>
<proteinExistence type="predicted"/>
<dbReference type="Proteomes" id="UP000094043">
    <property type="component" value="Chromosome 8"/>
</dbReference>
<keyword evidence="2" id="KW-1185">Reference proteome</keyword>
<reference evidence="1" key="2">
    <citation type="journal article" date="2022" name="Elife">
        <title>Obligate sexual reproduction of a homothallic fungus closely related to the Cryptococcus pathogenic species complex.</title>
        <authorList>
            <person name="Passer A.R."/>
            <person name="Clancey S.A."/>
            <person name="Shea T."/>
            <person name="David-Palma M."/>
            <person name="Averette A.F."/>
            <person name="Boekhout T."/>
            <person name="Porcel B.M."/>
            <person name="Nowrousian M."/>
            <person name="Cuomo C.A."/>
            <person name="Sun S."/>
            <person name="Heitman J."/>
            <person name="Coelho M.A."/>
        </authorList>
    </citation>
    <scope>NUCLEOTIDE SEQUENCE</scope>
    <source>
        <strain evidence="1">CBS 7841</strain>
    </source>
</reference>
<dbReference type="RefSeq" id="XP_066071843.1">
    <property type="nucleotide sequence ID" value="XM_066215746.1"/>
</dbReference>
<dbReference type="KEGG" id="cdep:91090605"/>
<dbReference type="EMBL" id="CP143791">
    <property type="protein sequence ID" value="WVN91143.1"/>
    <property type="molecule type" value="Genomic_DNA"/>
</dbReference>
<evidence type="ECO:0000313" key="2">
    <source>
        <dbReference type="Proteomes" id="UP000094043"/>
    </source>
</evidence>
<evidence type="ECO:0000313" key="1">
    <source>
        <dbReference type="EMBL" id="WVN91143.1"/>
    </source>
</evidence>
<name>A0A1E3IJI4_9TREE</name>
<gene>
    <name evidence="1" type="ORF">L203_106397</name>
</gene>
<protein>
    <submittedName>
        <fullName evidence="1">Uncharacterized protein</fullName>
    </submittedName>
</protein>
<dbReference type="VEuPathDB" id="FungiDB:L203_02601"/>
<reference evidence="1" key="1">
    <citation type="submission" date="2016-06" db="EMBL/GenBank/DDBJ databases">
        <authorList>
            <person name="Cuomo C."/>
            <person name="Litvintseva A."/>
            <person name="Heitman J."/>
            <person name="Chen Y."/>
            <person name="Sun S."/>
            <person name="Springer D."/>
            <person name="Dromer F."/>
            <person name="Young S."/>
            <person name="Zeng Q."/>
            <person name="Chapman S."/>
            <person name="Gujja S."/>
            <person name="Saif S."/>
            <person name="Birren B."/>
        </authorList>
    </citation>
    <scope>NUCLEOTIDE SEQUENCE</scope>
    <source>
        <strain evidence="1">CBS 7841</strain>
    </source>
</reference>